<organism evidence="1 4">
    <name type="scientific">Pseudoduganella albidiflava</name>
    <dbReference type="NCBI Taxonomy" id="321983"/>
    <lineage>
        <taxon>Bacteria</taxon>
        <taxon>Pseudomonadati</taxon>
        <taxon>Pseudomonadota</taxon>
        <taxon>Betaproteobacteria</taxon>
        <taxon>Burkholderiales</taxon>
        <taxon>Oxalobacteraceae</taxon>
        <taxon>Telluria group</taxon>
        <taxon>Pseudoduganella</taxon>
    </lineage>
</organism>
<keyword evidence="3" id="KW-1185">Reference proteome</keyword>
<dbReference type="EMBL" id="BMWV01000015">
    <property type="protein sequence ID" value="GGY61464.1"/>
    <property type="molecule type" value="Genomic_DNA"/>
</dbReference>
<evidence type="ECO:0000313" key="4">
    <source>
        <dbReference type="Proteomes" id="UP000628442"/>
    </source>
</evidence>
<accession>A0A411X467</accession>
<dbReference type="Proteomes" id="UP000628442">
    <property type="component" value="Unassembled WGS sequence"/>
</dbReference>
<evidence type="ECO:0000313" key="1">
    <source>
        <dbReference type="EMBL" id="GGY61464.1"/>
    </source>
</evidence>
<dbReference type="InterPro" id="IPR010263">
    <property type="entry name" value="T6SS_TssK"/>
</dbReference>
<dbReference type="AlphaFoldDB" id="A0A411X467"/>
<dbReference type="PANTHER" id="PTHR35566:SF1">
    <property type="entry name" value="TYPE VI SECRETION SYSTEM BASEPLATE COMPONENT TSSK1"/>
    <property type="match status" value="1"/>
</dbReference>
<dbReference type="EMBL" id="CP036401">
    <property type="protein sequence ID" value="QBI03801.1"/>
    <property type="molecule type" value="Genomic_DNA"/>
</dbReference>
<sequence>MSIPSKLLWARGLPIGPQQMQQQDRYHEVRLQQTAMTINPSLWGVRRAVWETDELANNMLHTEALSLLFPDGEIYDAPVSDTPPQAVDLSNLPAEQSTFTYFAALPMLNMHGGNMAHEARYAREDATTADLYSGGLALDVAYLKKRVCLLPESMARTGYVSFPIVRIKRSPTGGFELDPTFMPPSVTLATAAGLPGMLDALLAKLNAKIAALYERHRLNGRQAFEVHGGDAASFWMLNVICTAAAPLTHVARYRQHHPEYVFDRLTALAGGLMTFSPKYALSDLPSYQHDDPGPGFYRLDAMIRDLIDTVISSRYFTVPLTPDPVRITHHHGVLDPARVERRTELCLAVSADMPALELVAAVPVRFKIGAPDDVEHMIGAALPGVELVHMAQVPGEVPVRPNTYYFSLTAKGSLYENMLKAQAMAIYAPSGMKGLRMELFGIAP</sequence>
<protein>
    <submittedName>
        <fullName evidence="1">Type VI secretion protein</fullName>
    </submittedName>
    <submittedName>
        <fullName evidence="2">Type VI secretion system baseplate subunit TssK</fullName>
    </submittedName>
</protein>
<evidence type="ECO:0000313" key="3">
    <source>
        <dbReference type="Proteomes" id="UP000292307"/>
    </source>
</evidence>
<dbReference type="Pfam" id="PF05936">
    <property type="entry name" value="T6SS_VasE"/>
    <property type="match status" value="1"/>
</dbReference>
<reference evidence="1" key="1">
    <citation type="journal article" date="2014" name="Int. J. Syst. Evol. Microbiol.">
        <title>Complete genome sequence of Corynebacterium casei LMG S-19264T (=DSM 44701T), isolated from a smear-ripened cheese.</title>
        <authorList>
            <consortium name="US DOE Joint Genome Institute (JGI-PGF)"/>
            <person name="Walter F."/>
            <person name="Albersmeier A."/>
            <person name="Kalinowski J."/>
            <person name="Ruckert C."/>
        </authorList>
    </citation>
    <scope>NUCLEOTIDE SEQUENCE</scope>
    <source>
        <strain evidence="1">KCTC 12343</strain>
    </source>
</reference>
<proteinExistence type="predicted"/>
<reference evidence="2 3" key="2">
    <citation type="submission" date="2019-02" db="EMBL/GenBank/DDBJ databases">
        <title>Draft Genome Sequences of Six Type Strains of the Genus Massilia.</title>
        <authorList>
            <person name="Miess H."/>
            <person name="Frediansyhah A."/>
            <person name="Gross H."/>
        </authorList>
    </citation>
    <scope>NUCLEOTIDE SEQUENCE [LARGE SCALE GENOMIC DNA]</scope>
    <source>
        <strain evidence="2 3">DSM 17472</strain>
    </source>
</reference>
<dbReference type="NCBIfam" id="TIGR03353">
    <property type="entry name" value="VI_chp_4"/>
    <property type="match status" value="1"/>
</dbReference>
<dbReference type="Proteomes" id="UP000292307">
    <property type="component" value="Chromosome"/>
</dbReference>
<reference evidence="1" key="3">
    <citation type="submission" date="2022-12" db="EMBL/GenBank/DDBJ databases">
        <authorList>
            <person name="Sun Q."/>
            <person name="Kim S."/>
        </authorList>
    </citation>
    <scope>NUCLEOTIDE SEQUENCE</scope>
    <source>
        <strain evidence="1">KCTC 12343</strain>
    </source>
</reference>
<evidence type="ECO:0000313" key="2">
    <source>
        <dbReference type="EMBL" id="QBI03801.1"/>
    </source>
</evidence>
<dbReference type="PANTHER" id="PTHR35566">
    <property type="entry name" value="BLR3599 PROTEIN"/>
    <property type="match status" value="1"/>
</dbReference>
<gene>
    <name evidence="2" type="primary">tssK</name>
    <name evidence="2" type="ORF">EYF70_25540</name>
    <name evidence="1" type="ORF">GCM10007387_50000</name>
</gene>
<name>A0A411X467_9BURK</name>
<dbReference type="OrthoDB" id="9775333at2"/>